<evidence type="ECO:0008006" key="4">
    <source>
        <dbReference type="Google" id="ProtNLM"/>
    </source>
</evidence>
<dbReference type="InterPro" id="IPR009935">
    <property type="entry name" value="DUF1467"/>
</dbReference>
<reference evidence="2 3" key="1">
    <citation type="submission" date="2017-07" db="EMBL/GenBank/DDBJ databases">
        <title>Phylogenetic study on the rhizospheric bacterium Ochrobactrum sp. A44.</title>
        <authorList>
            <person name="Krzyzanowska D.M."/>
            <person name="Ossowicki A."/>
            <person name="Rajewska M."/>
            <person name="Maciag T."/>
            <person name="Kaczynski Z."/>
            <person name="Czerwicka M."/>
            <person name="Jafra S."/>
        </authorList>
    </citation>
    <scope>NUCLEOTIDE SEQUENCE [LARGE SCALE GENOMIC DNA]</scope>
    <source>
        <strain evidence="2 3">DSM 7216</strain>
    </source>
</reference>
<dbReference type="AlphaFoldDB" id="A0A256FVM1"/>
<keyword evidence="1" id="KW-1133">Transmembrane helix</keyword>
<dbReference type="Pfam" id="PF07330">
    <property type="entry name" value="DUF1467"/>
    <property type="match status" value="1"/>
</dbReference>
<dbReference type="EMBL" id="NNRJ01000019">
    <property type="protein sequence ID" value="OYR18873.1"/>
    <property type="molecule type" value="Genomic_DNA"/>
</dbReference>
<comment type="caution">
    <text evidence="2">The sequence shown here is derived from an EMBL/GenBank/DDBJ whole genome shotgun (WGS) entry which is preliminary data.</text>
</comment>
<dbReference type="RefSeq" id="WP_094506971.1">
    <property type="nucleotide sequence ID" value="NZ_JBHEEK010000002.1"/>
</dbReference>
<protein>
    <recommendedName>
        <fullName evidence="4">DUF1467 family protein</fullName>
    </recommendedName>
</protein>
<organism evidence="2 3">
    <name type="scientific">Brucella thiophenivorans</name>
    <dbReference type="NCBI Taxonomy" id="571255"/>
    <lineage>
        <taxon>Bacteria</taxon>
        <taxon>Pseudomonadati</taxon>
        <taxon>Pseudomonadota</taxon>
        <taxon>Alphaproteobacteria</taxon>
        <taxon>Hyphomicrobiales</taxon>
        <taxon>Brucellaceae</taxon>
        <taxon>Brucella/Ochrobactrum group</taxon>
        <taxon>Brucella</taxon>
    </lineage>
</organism>
<evidence type="ECO:0000313" key="2">
    <source>
        <dbReference type="EMBL" id="OYR18873.1"/>
    </source>
</evidence>
<evidence type="ECO:0000256" key="1">
    <source>
        <dbReference type="SAM" id="Phobius"/>
    </source>
</evidence>
<sequence>MTIVSGIAMYFIFWWITLFAILPVGLRTQAEENNVTLGTVASAPAKPRIGLAFLRTTIVATVIFGIYYYVTNVHGFSLDDIPHFFPDLK</sequence>
<proteinExistence type="predicted"/>
<feature type="transmembrane region" description="Helical" evidence="1">
    <location>
        <begin position="6"/>
        <end position="28"/>
    </location>
</feature>
<feature type="transmembrane region" description="Helical" evidence="1">
    <location>
        <begin position="49"/>
        <end position="70"/>
    </location>
</feature>
<dbReference type="Proteomes" id="UP000215590">
    <property type="component" value="Unassembled WGS sequence"/>
</dbReference>
<dbReference type="OrthoDB" id="9804637at2"/>
<name>A0A256FVM1_9HYPH</name>
<keyword evidence="1" id="KW-0472">Membrane</keyword>
<accession>A0A256FVM1</accession>
<keyword evidence="3" id="KW-1185">Reference proteome</keyword>
<keyword evidence="1" id="KW-0812">Transmembrane</keyword>
<gene>
    <name evidence="2" type="ORF">CEV31_2213</name>
</gene>
<evidence type="ECO:0000313" key="3">
    <source>
        <dbReference type="Proteomes" id="UP000215590"/>
    </source>
</evidence>